<reference evidence="5" key="1">
    <citation type="journal article" date="2019" name="Int. J. Syst. Evol. Microbiol.">
        <title>The Global Catalogue of Microorganisms (GCM) 10K type strain sequencing project: providing services to taxonomists for standard genome sequencing and annotation.</title>
        <authorList>
            <consortium name="The Broad Institute Genomics Platform"/>
            <consortium name="The Broad Institute Genome Sequencing Center for Infectious Disease"/>
            <person name="Wu L."/>
            <person name="Ma J."/>
        </authorList>
    </citation>
    <scope>NUCLEOTIDE SEQUENCE [LARGE SCALE GENOMIC DNA]</scope>
    <source>
        <strain evidence="5">JCM 4586</strain>
    </source>
</reference>
<protein>
    <submittedName>
        <fullName evidence="4">Peptidase</fullName>
    </submittedName>
</protein>
<feature type="binding site" evidence="1">
    <location>
        <position position="174"/>
    </location>
    <ligand>
        <name>Zn(2+)</name>
        <dbReference type="ChEBI" id="CHEBI:29105"/>
        <note>catalytic</note>
    </ligand>
</feature>
<dbReference type="CDD" id="cd04280">
    <property type="entry name" value="ZnMc_astacin_like"/>
    <property type="match status" value="1"/>
</dbReference>
<comment type="cofactor">
    <cofactor evidence="1">
        <name>Zn(2+)</name>
        <dbReference type="ChEBI" id="CHEBI:29105"/>
    </cofactor>
    <text evidence="1">Binds 1 zinc ion per subunit.</text>
</comment>
<organism evidence="4 5">
    <name type="scientific">Streptomyces hiroshimensis</name>
    <dbReference type="NCBI Taxonomy" id="66424"/>
    <lineage>
        <taxon>Bacteria</taxon>
        <taxon>Bacillati</taxon>
        <taxon>Actinomycetota</taxon>
        <taxon>Actinomycetes</taxon>
        <taxon>Kitasatosporales</taxon>
        <taxon>Streptomycetaceae</taxon>
        <taxon>Streptomyces</taxon>
    </lineage>
</organism>
<comment type="caution">
    <text evidence="1">Lacks conserved residue(s) required for the propagation of feature annotation.</text>
</comment>
<keyword evidence="1" id="KW-0378">Hydrolase</keyword>
<evidence type="ECO:0000313" key="4">
    <source>
        <dbReference type="EMBL" id="GGX65563.1"/>
    </source>
</evidence>
<keyword evidence="1" id="KW-0479">Metal-binding</keyword>
<dbReference type="PRINTS" id="PR00480">
    <property type="entry name" value="ASTACIN"/>
</dbReference>
<keyword evidence="5" id="KW-1185">Reference proteome</keyword>
<feature type="active site" evidence="1">
    <location>
        <position position="171"/>
    </location>
</feature>
<keyword evidence="1" id="KW-0862">Zinc</keyword>
<evidence type="ECO:0000259" key="3">
    <source>
        <dbReference type="PROSITE" id="PS51864"/>
    </source>
</evidence>
<evidence type="ECO:0000313" key="5">
    <source>
        <dbReference type="Proteomes" id="UP000659223"/>
    </source>
</evidence>
<gene>
    <name evidence="4" type="primary">legP</name>
    <name evidence="4" type="ORF">GCM10010324_08220</name>
</gene>
<feature type="domain" description="Peptidase M12A" evidence="3">
    <location>
        <begin position="83"/>
        <end position="271"/>
    </location>
</feature>
<dbReference type="SMART" id="SM00235">
    <property type="entry name" value="ZnMc"/>
    <property type="match status" value="1"/>
</dbReference>
<dbReference type="InterPro" id="IPR006026">
    <property type="entry name" value="Peptidase_Metallo"/>
</dbReference>
<proteinExistence type="predicted"/>
<dbReference type="Proteomes" id="UP000659223">
    <property type="component" value="Unassembled WGS sequence"/>
</dbReference>
<dbReference type="Pfam" id="PF01400">
    <property type="entry name" value="Astacin"/>
    <property type="match status" value="1"/>
</dbReference>
<dbReference type="InterPro" id="IPR034035">
    <property type="entry name" value="Astacin-like_dom"/>
</dbReference>
<feature type="binding site" evidence="1">
    <location>
        <position position="180"/>
    </location>
    <ligand>
        <name>Zn(2+)</name>
        <dbReference type="ChEBI" id="CHEBI:29105"/>
        <note>catalytic</note>
    </ligand>
</feature>
<accession>A0ABQ2Y4Z9</accession>
<feature type="binding site" evidence="1">
    <location>
        <position position="170"/>
    </location>
    <ligand>
        <name>Zn(2+)</name>
        <dbReference type="ChEBI" id="CHEBI:29105"/>
        <note>catalytic</note>
    </ligand>
</feature>
<evidence type="ECO:0000256" key="1">
    <source>
        <dbReference type="PROSITE-ProRule" id="PRU01211"/>
    </source>
</evidence>
<dbReference type="RefSeq" id="WP_190020134.1">
    <property type="nucleotide sequence ID" value="NZ_BMUT01000001.1"/>
</dbReference>
<dbReference type="PANTHER" id="PTHR10127:SF850">
    <property type="entry name" value="METALLOENDOPEPTIDASE"/>
    <property type="match status" value="1"/>
</dbReference>
<evidence type="ECO:0000256" key="2">
    <source>
        <dbReference type="SAM" id="MobiDB-lite"/>
    </source>
</evidence>
<comment type="caution">
    <text evidence="4">The sequence shown here is derived from an EMBL/GenBank/DDBJ whole genome shotgun (WGS) entry which is preliminary data.</text>
</comment>
<dbReference type="Gene3D" id="3.40.390.10">
    <property type="entry name" value="Collagenase (Catalytic Domain)"/>
    <property type="match status" value="1"/>
</dbReference>
<keyword evidence="1" id="KW-0645">Protease</keyword>
<keyword evidence="1" id="KW-0482">Metalloprotease</keyword>
<dbReference type="SUPFAM" id="SSF55486">
    <property type="entry name" value="Metalloproteases ('zincins'), catalytic domain"/>
    <property type="match status" value="1"/>
</dbReference>
<dbReference type="NCBIfam" id="NF045530">
    <property type="entry name" value="LegP"/>
    <property type="match status" value="1"/>
</dbReference>
<dbReference type="PROSITE" id="PS51864">
    <property type="entry name" value="ASTACIN"/>
    <property type="match status" value="1"/>
</dbReference>
<sequence length="272" mass="29474">MSPAETDDAGAGRGEFPSPPAAKTVKTALIAGATFDIRAVRYVEIDGLAVFEGDIVLGTAAEVERRTQAAQYHPETGLPQSAVAVVGPGVRWPGHVVPFEIDPALPNRQRVTDAVAHWESRTQMRFPRRSGQPDYVRFVPGDGCSSFVGRRGGRQDITLGGNCSTGNAIHEIGHAVGLWHEQSREDRDRFVTVHFENVIPGFEHNFDQHIADGDDVGPYDYGSIMHYPRDAFSRNGLDTITPTDPGAVIGQRIGLSPRDIDAVRAIFDPAPA</sequence>
<dbReference type="InterPro" id="IPR001506">
    <property type="entry name" value="Peptidase_M12A"/>
</dbReference>
<dbReference type="InterPro" id="IPR024079">
    <property type="entry name" value="MetalloPept_cat_dom_sf"/>
</dbReference>
<dbReference type="EMBL" id="BMUT01000001">
    <property type="protein sequence ID" value="GGX65563.1"/>
    <property type="molecule type" value="Genomic_DNA"/>
</dbReference>
<name>A0ABQ2Y4Z9_9ACTN</name>
<feature type="region of interest" description="Disordered" evidence="2">
    <location>
        <begin position="1"/>
        <end position="21"/>
    </location>
</feature>
<dbReference type="PANTHER" id="PTHR10127">
    <property type="entry name" value="DISCOIDIN, CUB, EGF, LAMININ , AND ZINC METALLOPROTEASE DOMAIN CONTAINING"/>
    <property type="match status" value="1"/>
</dbReference>